<dbReference type="EMBL" id="DTCM01000082">
    <property type="protein sequence ID" value="HGL41362.1"/>
    <property type="molecule type" value="Genomic_DNA"/>
</dbReference>
<keyword evidence="5 7" id="KW-0819">tRNA processing</keyword>
<dbReference type="PRINTS" id="PR00052">
    <property type="entry name" value="FIBRILLARIN"/>
</dbReference>
<dbReference type="InterPro" id="IPR029063">
    <property type="entry name" value="SAM-dependent_MTases_sf"/>
</dbReference>
<keyword evidence="6 7" id="KW-0694">RNA-binding</keyword>
<dbReference type="EMBL" id="DRXG01000042">
    <property type="protein sequence ID" value="HHN52099.1"/>
    <property type="molecule type" value="Genomic_DNA"/>
</dbReference>
<evidence type="ECO:0000256" key="4">
    <source>
        <dbReference type="ARBA" id="ARBA00022679"/>
    </source>
</evidence>
<evidence type="ECO:0000313" key="8">
    <source>
        <dbReference type="EMBL" id="HGL41362.1"/>
    </source>
</evidence>
<dbReference type="GO" id="GO:0008033">
    <property type="term" value="P:tRNA processing"/>
    <property type="evidence" value="ECO:0007669"/>
    <property type="project" value="UniProtKB-UniRule"/>
</dbReference>
<dbReference type="InterPro" id="IPR000692">
    <property type="entry name" value="Fibrillarin"/>
</dbReference>
<comment type="function">
    <text evidence="7">Involved in pre-rRNA and tRNA processing. Utilizes the methyl donor S-adenosyl-L-methionine to catalyze the site-specific 2'-hydroxyl methylation of ribose moieties in rRNA and tRNA. Site specificity is provided by a guide RNA that base pairs with the substrate. Methylation occurs at a characteristic distance from the sequence involved in base pairing with the guide RNA.</text>
</comment>
<dbReference type="EC" id="2.1.1.-" evidence="7"/>
<evidence type="ECO:0000313" key="9">
    <source>
        <dbReference type="EMBL" id="HGN89953.1"/>
    </source>
</evidence>
<evidence type="ECO:0000256" key="2">
    <source>
        <dbReference type="ARBA" id="ARBA00022552"/>
    </source>
</evidence>
<proteinExistence type="inferred from homology"/>
<dbReference type="CDD" id="cd02440">
    <property type="entry name" value="AdoMet_MTases"/>
    <property type="match status" value="1"/>
</dbReference>
<dbReference type="GO" id="GO:0003723">
    <property type="term" value="F:RNA binding"/>
    <property type="evidence" value="ECO:0007669"/>
    <property type="project" value="UniProtKB-UniRule"/>
</dbReference>
<comment type="similarity">
    <text evidence="1 7">Belongs to the methyltransferase superfamily. Fibrillarin family.</text>
</comment>
<feature type="binding site" evidence="7">
    <location>
        <begin position="106"/>
        <end position="107"/>
    </location>
    <ligand>
        <name>S-adenosyl-L-methionine</name>
        <dbReference type="ChEBI" id="CHEBI:59789"/>
    </ligand>
</feature>
<dbReference type="SMART" id="SM01206">
    <property type="entry name" value="Fibrillarin"/>
    <property type="match status" value="1"/>
</dbReference>
<dbReference type="PANTHER" id="PTHR10335">
    <property type="entry name" value="RRNA 2-O-METHYLTRANSFERASE FIBRILLARIN"/>
    <property type="match status" value="1"/>
</dbReference>
<dbReference type="NCBIfam" id="NF003276">
    <property type="entry name" value="PRK04266.1-2"/>
    <property type="match status" value="1"/>
</dbReference>
<comment type="caution">
    <text evidence="7">Lacks conserved residue(s) required for the propagation of feature annotation.</text>
</comment>
<accession>A0A7C4I2Y5</accession>
<comment type="caution">
    <text evidence="9">The sequence shown here is derived from an EMBL/GenBank/DDBJ whole genome shotgun (WGS) entry which is preliminary data.</text>
</comment>
<protein>
    <recommendedName>
        <fullName evidence="7">Fibrillarin-like rRNA/tRNA 2'-O-methyltransferase</fullName>
        <ecNumber evidence="7">2.1.1.-</ecNumber>
    </recommendedName>
</protein>
<evidence type="ECO:0000256" key="1">
    <source>
        <dbReference type="ARBA" id="ARBA00010632"/>
    </source>
</evidence>
<dbReference type="Pfam" id="PF01269">
    <property type="entry name" value="Fibrillarin"/>
    <property type="match status" value="1"/>
</dbReference>
<dbReference type="GO" id="GO:0008649">
    <property type="term" value="F:rRNA methyltransferase activity"/>
    <property type="evidence" value="ECO:0007669"/>
    <property type="project" value="TreeGrafter"/>
</dbReference>
<dbReference type="PANTHER" id="PTHR10335:SF17">
    <property type="entry name" value="FIBRILLARIN"/>
    <property type="match status" value="1"/>
</dbReference>
<reference evidence="9" key="1">
    <citation type="journal article" date="2020" name="mSystems">
        <title>Genome- and Community-Level Interaction Insights into Carbon Utilization and Element Cycling Functions of Hydrothermarchaeota in Hydrothermal Sediment.</title>
        <authorList>
            <person name="Zhou Z."/>
            <person name="Liu Y."/>
            <person name="Xu W."/>
            <person name="Pan J."/>
            <person name="Luo Z.H."/>
            <person name="Li M."/>
        </authorList>
    </citation>
    <scope>NUCLEOTIDE SEQUENCE [LARGE SCALE GENOMIC DNA]</scope>
    <source>
        <strain evidence="10">SpSt-1073</strain>
        <strain evidence="9">SpSt-613</strain>
        <strain evidence="8">SpSt-669</strain>
    </source>
</reference>
<keyword evidence="2 7" id="KW-0698">rRNA processing</keyword>
<keyword evidence="4 7" id="KW-0808">Transferase</keyword>
<comment type="subunit">
    <text evidence="7">Interacts with nop5. Component of box C/D small ribonucleoprotein (sRNP) particles that contain rpl7ae, FlpA and nop5, plus a guide RNA.</text>
</comment>
<name>A0A7C4I2Y5_CALS0</name>
<dbReference type="PIRSF" id="PIRSF006540">
    <property type="entry name" value="Nop17p"/>
    <property type="match status" value="1"/>
</dbReference>
<dbReference type="AlphaFoldDB" id="A0A7C4I2Y5"/>
<evidence type="ECO:0000313" key="10">
    <source>
        <dbReference type="EMBL" id="HHN52099.1"/>
    </source>
</evidence>
<organism evidence="9">
    <name type="scientific">Caldiarchaeum subterraneum</name>
    <dbReference type="NCBI Taxonomy" id="311458"/>
    <lineage>
        <taxon>Archaea</taxon>
        <taxon>Nitrososphaerota</taxon>
        <taxon>Candidatus Caldarchaeales</taxon>
        <taxon>Candidatus Caldarchaeaceae</taxon>
        <taxon>Candidatus Caldarchaeum</taxon>
    </lineage>
</organism>
<feature type="binding site" evidence="7">
    <location>
        <begin position="132"/>
        <end position="133"/>
    </location>
    <ligand>
        <name>S-adenosyl-L-methionine</name>
        <dbReference type="ChEBI" id="CHEBI:59789"/>
    </ligand>
</feature>
<sequence>MKPSIKPHPRFEGVYFVEGVEGLRPATKSLDPGFQVYGEELVKAGDGEYRVWNPFRSKLAAAILRDVKEIFIRPGSRVLYLGSASGTTVSHVSDIVGPRGIVYGVDFAPKVMQQFIQKVAERRRNVVPILADASKPETYAHLVGVVDVIYADVAWPAQADLVAANARLMLRKGGGVLLAVKARSIDSVEEPGKVVDREVRTLASSGFEIRETLGLEPFEKDHVMVAAVYLG</sequence>
<dbReference type="EMBL" id="DTAD01000024">
    <property type="protein sequence ID" value="HGN89953.1"/>
    <property type="molecule type" value="Genomic_DNA"/>
</dbReference>
<dbReference type="GO" id="GO:0000494">
    <property type="term" value="P:box C/D sno(s)RNA 3'-end processing"/>
    <property type="evidence" value="ECO:0007669"/>
    <property type="project" value="TreeGrafter"/>
</dbReference>
<gene>
    <name evidence="7" type="primary">flpA</name>
    <name evidence="10" type="ORF">ENM30_02170</name>
    <name evidence="9" type="ORF">ENT82_02335</name>
    <name evidence="8" type="ORF">ENU43_06840</name>
</gene>
<evidence type="ECO:0000256" key="5">
    <source>
        <dbReference type="ARBA" id="ARBA00022694"/>
    </source>
</evidence>
<dbReference type="Gene3D" id="3.40.50.150">
    <property type="entry name" value="Vaccinia Virus protein VP39"/>
    <property type="match status" value="1"/>
</dbReference>
<keyword evidence="3 7" id="KW-0489">Methyltransferase</keyword>
<dbReference type="Gene3D" id="3.30.200.20">
    <property type="entry name" value="Phosphorylase Kinase, domain 1"/>
    <property type="match status" value="1"/>
</dbReference>
<dbReference type="GO" id="GO:1990259">
    <property type="term" value="F:histone H2AQ104 methyltransferase activity"/>
    <property type="evidence" value="ECO:0007669"/>
    <property type="project" value="TreeGrafter"/>
</dbReference>
<evidence type="ECO:0000256" key="7">
    <source>
        <dbReference type="HAMAP-Rule" id="MF_00351"/>
    </source>
</evidence>
<dbReference type="SUPFAM" id="SSF53335">
    <property type="entry name" value="S-adenosyl-L-methionine-dependent methyltransferases"/>
    <property type="match status" value="1"/>
</dbReference>
<feature type="binding site" evidence="7">
    <location>
        <begin position="87"/>
        <end position="88"/>
    </location>
    <ligand>
        <name>S-adenosyl-L-methionine</name>
        <dbReference type="ChEBI" id="CHEBI:59789"/>
    </ligand>
</feature>
<dbReference type="HAMAP" id="MF_00351">
    <property type="entry name" value="RNA_methyltransf_FlpA"/>
    <property type="match status" value="1"/>
</dbReference>
<evidence type="ECO:0000256" key="3">
    <source>
        <dbReference type="ARBA" id="ARBA00022603"/>
    </source>
</evidence>
<evidence type="ECO:0000256" key="6">
    <source>
        <dbReference type="ARBA" id="ARBA00022884"/>
    </source>
</evidence>